<keyword evidence="2" id="KW-1185">Reference proteome</keyword>
<gene>
    <name evidence="1" type="ORF">GCM10009733_003520</name>
</gene>
<proteinExistence type="predicted"/>
<reference evidence="1 2" key="1">
    <citation type="journal article" date="2019" name="Int. J. Syst. Evol. Microbiol.">
        <title>The Global Catalogue of Microorganisms (GCM) 10K type strain sequencing project: providing services to taxonomists for standard genome sequencing and annotation.</title>
        <authorList>
            <consortium name="The Broad Institute Genomics Platform"/>
            <consortium name="The Broad Institute Genome Sequencing Center for Infectious Disease"/>
            <person name="Wu L."/>
            <person name="Ma J."/>
        </authorList>
    </citation>
    <scope>NUCLEOTIDE SEQUENCE [LARGE SCALE GENOMIC DNA]</scope>
    <source>
        <strain evidence="1 2">JCM 13929</strain>
    </source>
</reference>
<protein>
    <submittedName>
        <fullName evidence="1">Uncharacterized protein</fullName>
    </submittedName>
</protein>
<dbReference type="Proteomes" id="UP001500064">
    <property type="component" value="Unassembled WGS sequence"/>
</dbReference>
<dbReference type="RefSeq" id="WP_346101058.1">
    <property type="nucleotide sequence ID" value="NZ_BAAAMU010000001.1"/>
</dbReference>
<evidence type="ECO:0000313" key="1">
    <source>
        <dbReference type="EMBL" id="GAA1610631.1"/>
    </source>
</evidence>
<accession>A0ABN2ELT6</accession>
<sequence length="132" mass="14895">MYWDTNHLDADTRFGLDELLRATAQSVRQASALAALIQELRDRQLAVLHGTYPAWDITLERDSTERLWWTAVPRRSLTVELVTEGVMRIVLCEDAIALATALAWQSTLINNVENRAGYPHVHAACRLQGRLA</sequence>
<organism evidence="1 2">
    <name type="scientific">Nonomuraea maheshkhaliensis</name>
    <dbReference type="NCBI Taxonomy" id="419590"/>
    <lineage>
        <taxon>Bacteria</taxon>
        <taxon>Bacillati</taxon>
        <taxon>Actinomycetota</taxon>
        <taxon>Actinomycetes</taxon>
        <taxon>Streptosporangiales</taxon>
        <taxon>Streptosporangiaceae</taxon>
        <taxon>Nonomuraea</taxon>
    </lineage>
</organism>
<dbReference type="EMBL" id="BAAAMU010000001">
    <property type="protein sequence ID" value="GAA1610631.1"/>
    <property type="molecule type" value="Genomic_DNA"/>
</dbReference>
<comment type="caution">
    <text evidence="1">The sequence shown here is derived from an EMBL/GenBank/DDBJ whole genome shotgun (WGS) entry which is preliminary data.</text>
</comment>
<name>A0ABN2ELT6_9ACTN</name>
<evidence type="ECO:0000313" key="2">
    <source>
        <dbReference type="Proteomes" id="UP001500064"/>
    </source>
</evidence>